<dbReference type="AlphaFoldDB" id="A0A0D2ZZT5"/>
<evidence type="ECO:0000313" key="2">
    <source>
        <dbReference type="EnsemblPlants" id="Bo14270s010.1"/>
    </source>
</evidence>
<name>A0A0D2ZZT5_BRAOL</name>
<organism evidence="2 3">
    <name type="scientific">Brassica oleracea var. oleracea</name>
    <dbReference type="NCBI Taxonomy" id="109376"/>
    <lineage>
        <taxon>Eukaryota</taxon>
        <taxon>Viridiplantae</taxon>
        <taxon>Streptophyta</taxon>
        <taxon>Embryophyta</taxon>
        <taxon>Tracheophyta</taxon>
        <taxon>Spermatophyta</taxon>
        <taxon>Magnoliopsida</taxon>
        <taxon>eudicotyledons</taxon>
        <taxon>Gunneridae</taxon>
        <taxon>Pentapetalae</taxon>
        <taxon>rosids</taxon>
        <taxon>malvids</taxon>
        <taxon>Brassicales</taxon>
        <taxon>Brassicaceae</taxon>
        <taxon>Brassiceae</taxon>
        <taxon>Brassica</taxon>
    </lineage>
</organism>
<dbReference type="Proteomes" id="UP000032141">
    <property type="component" value="Unassembled WGS sequence"/>
</dbReference>
<reference evidence="2" key="2">
    <citation type="submission" date="2015-06" db="UniProtKB">
        <authorList>
            <consortium name="EnsemblPlants"/>
        </authorList>
    </citation>
    <scope>IDENTIFICATION</scope>
</reference>
<proteinExistence type="predicted"/>
<accession>A0A0D2ZZT5</accession>
<feature type="chain" id="PRO_5002256261" description="Secreted protein" evidence="1">
    <location>
        <begin position="20"/>
        <end position="64"/>
    </location>
</feature>
<sequence length="64" mass="6916">MTSTSWLFGSMCMIFSVDSVGTDISTTLSPCIATSSISPTNIRPRGFTLITDNHISRLSLILGY</sequence>
<evidence type="ECO:0008006" key="4">
    <source>
        <dbReference type="Google" id="ProtNLM"/>
    </source>
</evidence>
<reference evidence="2" key="1">
    <citation type="journal article" date="2014" name="Genome Biol.">
        <title>Transcriptome and methylome profiling reveals relics of genome dominance in the mesopolyploid Brassica oleracea.</title>
        <authorList>
            <person name="Parkin I.A."/>
            <person name="Koh C."/>
            <person name="Tang H."/>
            <person name="Robinson S.J."/>
            <person name="Kagale S."/>
            <person name="Clarke W.E."/>
            <person name="Town C.D."/>
            <person name="Nixon J."/>
            <person name="Krishnakumar V."/>
            <person name="Bidwell S.L."/>
            <person name="Denoeud F."/>
            <person name="Belcram H."/>
            <person name="Links M.G."/>
            <person name="Just J."/>
            <person name="Clarke C."/>
            <person name="Bender T."/>
            <person name="Huebert T."/>
            <person name="Mason A.S."/>
            <person name="Pires J.C."/>
            <person name="Barker G."/>
            <person name="Moore J."/>
            <person name="Walley P.G."/>
            <person name="Manoli S."/>
            <person name="Batley J."/>
            <person name="Edwards D."/>
            <person name="Nelson M.N."/>
            <person name="Wang X."/>
            <person name="Paterson A.H."/>
            <person name="King G."/>
            <person name="Bancroft I."/>
            <person name="Chalhoub B."/>
            <person name="Sharpe A.G."/>
        </authorList>
    </citation>
    <scope>NUCLEOTIDE SEQUENCE [LARGE SCALE GENOMIC DNA]</scope>
    <source>
        <strain evidence="2">cv. TO1000</strain>
    </source>
</reference>
<dbReference type="EnsemblPlants" id="Bo14270s010.1">
    <property type="protein sequence ID" value="Bo14270s010.1"/>
    <property type="gene ID" value="Bo14270s010"/>
</dbReference>
<keyword evidence="3" id="KW-1185">Reference proteome</keyword>
<keyword evidence="1" id="KW-0732">Signal</keyword>
<evidence type="ECO:0000313" key="3">
    <source>
        <dbReference type="Proteomes" id="UP000032141"/>
    </source>
</evidence>
<dbReference type="HOGENOM" id="CLU_2870736_0_0_1"/>
<protein>
    <recommendedName>
        <fullName evidence="4">Secreted protein</fullName>
    </recommendedName>
</protein>
<evidence type="ECO:0000256" key="1">
    <source>
        <dbReference type="SAM" id="SignalP"/>
    </source>
</evidence>
<dbReference type="Gramene" id="Bo14270s010.1">
    <property type="protein sequence ID" value="Bo14270s010.1"/>
    <property type="gene ID" value="Bo14270s010"/>
</dbReference>
<feature type="signal peptide" evidence="1">
    <location>
        <begin position="1"/>
        <end position="19"/>
    </location>
</feature>